<proteinExistence type="predicted"/>
<evidence type="ECO:0000313" key="2">
    <source>
        <dbReference type="Proteomes" id="UP000009036"/>
    </source>
</evidence>
<dbReference type="KEGG" id="sauh:SU9_021980"/>
<keyword evidence="2" id="KW-1185">Reference proteome</keyword>
<dbReference type="EMBL" id="CP072931">
    <property type="protein sequence ID" value="QTZ93789.1"/>
    <property type="molecule type" value="Genomic_DNA"/>
</dbReference>
<dbReference type="AlphaFoldDB" id="A0A8B1NFU4"/>
<dbReference type="Proteomes" id="UP000009036">
    <property type="component" value="Chromosome"/>
</dbReference>
<reference evidence="1" key="1">
    <citation type="journal article" date="2012" name="J. Bacteriol.">
        <title>Genome Sequence of Streptomyces auratus Strain AGR0001, a Phoslactomycin-Producing Actinomycete.</title>
        <authorList>
            <person name="Han X."/>
            <person name="Li M."/>
            <person name="Ding Z."/>
            <person name="Zhao J."/>
            <person name="Ji K."/>
            <person name="Wen M."/>
            <person name="Lu T."/>
        </authorList>
    </citation>
    <scope>NUCLEOTIDE SEQUENCE</scope>
    <source>
        <strain evidence="1">AGR0001</strain>
    </source>
</reference>
<dbReference type="OrthoDB" id="4208207at2"/>
<dbReference type="RefSeq" id="WP_144044185.1">
    <property type="nucleotide sequence ID" value="NZ_CP072931.1"/>
</dbReference>
<sequence length="175" mass="18915">MAIVGAAAGMLGAAVGAAGAIVSAVVTGRSQERSQHSHWRRQVRRDAYTTLIKAAHELYRELTPRTLSLAHNGVRYPTYAPNELVAALVEACYTVQLEGPADVSMQADAVRDIFTRWNGAIFWQEASGDLALTHPELEALANIDLLVARDLAGDAQEKFLTMARKALDATSVRES</sequence>
<protein>
    <submittedName>
        <fullName evidence="1">Uncharacterized protein</fullName>
    </submittedName>
</protein>
<accession>A0A8B1NFU4</accession>
<evidence type="ECO:0000313" key="1">
    <source>
        <dbReference type="EMBL" id="QTZ93789.1"/>
    </source>
</evidence>
<gene>
    <name evidence="1" type="ORF">SU9_021980</name>
</gene>
<name>A0A8B1NFU4_9ACTN</name>
<organism evidence="1 2">
    <name type="scientific">Streptomyces auratus AGR0001</name>
    <dbReference type="NCBI Taxonomy" id="1160718"/>
    <lineage>
        <taxon>Bacteria</taxon>
        <taxon>Bacillati</taxon>
        <taxon>Actinomycetota</taxon>
        <taxon>Actinomycetes</taxon>
        <taxon>Kitasatosporales</taxon>
        <taxon>Streptomycetaceae</taxon>
        <taxon>Streptomyces</taxon>
    </lineage>
</organism>
<reference evidence="1" key="2">
    <citation type="submission" date="2021-04" db="EMBL/GenBank/DDBJ databases">
        <authorList>
            <person name="Wen M.-L."/>
            <person name="Han X.-L."/>
            <person name="Xiong J."/>
        </authorList>
    </citation>
    <scope>NUCLEOTIDE SEQUENCE</scope>
    <source>
        <strain evidence="1">AGR0001</strain>
    </source>
</reference>